<dbReference type="EC" id="3.4.11.9" evidence="5"/>
<dbReference type="Pfam" id="PF05195">
    <property type="entry name" value="AMP_N"/>
    <property type="match status" value="1"/>
</dbReference>
<feature type="domain" description="Aminopeptidase P N-terminal" evidence="13">
    <location>
        <begin position="74"/>
        <end position="208"/>
    </location>
</feature>
<name>A0A8H3UPT9_VENIN</name>
<dbReference type="Gene3D" id="3.90.230.10">
    <property type="entry name" value="Creatinase/methionine aminopeptidase superfamily"/>
    <property type="match status" value="1"/>
</dbReference>
<dbReference type="InterPro" id="IPR000994">
    <property type="entry name" value="Pept_M24"/>
</dbReference>
<feature type="region of interest" description="Disordered" evidence="12">
    <location>
        <begin position="1"/>
        <end position="57"/>
    </location>
</feature>
<keyword evidence="6" id="KW-0031">Aminopeptidase</keyword>
<comment type="catalytic activity">
    <reaction evidence="1">
        <text>Release of any N-terminal amino acid, including proline, that is linked to proline, even from a dipeptide or tripeptide.</text>
        <dbReference type="EC" id="3.4.11.9"/>
    </reaction>
</comment>
<dbReference type="PANTHER" id="PTHR43226:SF1">
    <property type="entry name" value="XAA-PRO DIPEPTIDASE"/>
    <property type="match status" value="1"/>
</dbReference>
<proteinExistence type="inferred from homology"/>
<evidence type="ECO:0000256" key="2">
    <source>
        <dbReference type="ARBA" id="ARBA00001936"/>
    </source>
</evidence>
<keyword evidence="8" id="KW-0378">Hydrolase</keyword>
<evidence type="ECO:0000259" key="13">
    <source>
        <dbReference type="SMART" id="SM01011"/>
    </source>
</evidence>
<dbReference type="Proteomes" id="UP000490939">
    <property type="component" value="Unassembled WGS sequence"/>
</dbReference>
<organism evidence="15 16">
    <name type="scientific">Venturia inaequalis</name>
    <name type="common">Apple scab fungus</name>
    <dbReference type="NCBI Taxonomy" id="5025"/>
    <lineage>
        <taxon>Eukaryota</taxon>
        <taxon>Fungi</taxon>
        <taxon>Dikarya</taxon>
        <taxon>Ascomycota</taxon>
        <taxon>Pezizomycotina</taxon>
        <taxon>Dothideomycetes</taxon>
        <taxon>Pleosporomycetidae</taxon>
        <taxon>Venturiales</taxon>
        <taxon>Venturiaceae</taxon>
        <taxon>Venturia</taxon>
    </lineage>
</organism>
<dbReference type="SUPFAM" id="SSF55920">
    <property type="entry name" value="Creatinase/aminopeptidase"/>
    <property type="match status" value="1"/>
</dbReference>
<feature type="compositionally biased region" description="Polar residues" evidence="12">
    <location>
        <begin position="28"/>
        <end position="39"/>
    </location>
</feature>
<dbReference type="InterPro" id="IPR007865">
    <property type="entry name" value="Aminopep_P_N"/>
</dbReference>
<dbReference type="GO" id="GO:0030145">
    <property type="term" value="F:manganese ion binding"/>
    <property type="evidence" value="ECO:0007669"/>
    <property type="project" value="InterPro"/>
</dbReference>
<dbReference type="InterPro" id="IPR052433">
    <property type="entry name" value="X-Pro_dipept-like"/>
</dbReference>
<gene>
    <name evidence="14" type="ORF">EG327_010002</name>
    <name evidence="15" type="ORF">EG328_003768</name>
</gene>
<dbReference type="AlphaFoldDB" id="A0A8H3UPT9"/>
<sequence length="521" mass="57570">MPPLKRTVSISVEAGDPEPSAKHHSLSRHNTNYTSTAEEPSTKKTKSAMKELYDPAGSSPAGMGAGLEILNGKYPAKAHAKKVAEHLIKNGGDPKGVLYLEGQKLRMIEDNDEPCPFRQRRYFFYLTGCGLPDSYCTYDIAKEKLTLYIPPINPDDVIWSGLPMSPKEALKAYDVDSVLTTDEVNPYLADSKETAQTTIYAIANQISDHITFLNFNNKDLTVLKTAIEICRVYKDDYEVALIRHANNVSTAAHIAVTKAAKAATNERELEALFLKVCIERGCREQAYHGIFASGTSAATLHYVKNDQPLAGKLNVLVDAAAESECYAADITRTFPISGKFSSESKAIYEIVLQMQLECIAMLKANVLWDDVHAHAHKVAIAGLLKVGILQGDAEEIFKARTSVAFFPHGLGHYLGMDTHDTGGNPNYEDKDPMFRYLRVRGTLPAGSVITVEPGIYFCEFIIEPYLKDPEQSKYINKDVLDRYWDVGGVRIEDDVLVTETGYDDLTLTPKTVAEVESLLSS</sequence>
<evidence type="ECO:0000313" key="16">
    <source>
        <dbReference type="Proteomes" id="UP000447873"/>
    </source>
</evidence>
<evidence type="ECO:0000256" key="11">
    <source>
        <dbReference type="ARBA" id="ARBA00030849"/>
    </source>
</evidence>
<dbReference type="EMBL" id="WNWR01000693">
    <property type="protein sequence ID" value="KAE9971082.1"/>
    <property type="molecule type" value="Genomic_DNA"/>
</dbReference>
<dbReference type="SUPFAM" id="SSF53092">
    <property type="entry name" value="Creatinase/prolidase N-terminal domain"/>
    <property type="match status" value="1"/>
</dbReference>
<evidence type="ECO:0000256" key="5">
    <source>
        <dbReference type="ARBA" id="ARBA00012574"/>
    </source>
</evidence>
<dbReference type="PANTHER" id="PTHR43226">
    <property type="entry name" value="XAA-PRO AMINOPEPTIDASE 3"/>
    <property type="match status" value="1"/>
</dbReference>
<comment type="function">
    <text evidence="3">Catalyzes the removal of a penultimate prolyl residue from the N-termini of peptides.</text>
</comment>
<evidence type="ECO:0000256" key="4">
    <source>
        <dbReference type="ARBA" id="ARBA00008766"/>
    </source>
</evidence>
<dbReference type="Gene3D" id="3.40.350.10">
    <property type="entry name" value="Creatinase/prolidase N-terminal domain"/>
    <property type="match status" value="1"/>
</dbReference>
<evidence type="ECO:0000256" key="10">
    <source>
        <dbReference type="ARBA" id="ARBA00023211"/>
    </source>
</evidence>
<evidence type="ECO:0000313" key="14">
    <source>
        <dbReference type="EMBL" id="KAE9971082.1"/>
    </source>
</evidence>
<comment type="cofactor">
    <cofactor evidence="2">
        <name>Mn(2+)</name>
        <dbReference type="ChEBI" id="CHEBI:29035"/>
    </cofactor>
</comment>
<dbReference type="GO" id="GO:0070006">
    <property type="term" value="F:metalloaminopeptidase activity"/>
    <property type="evidence" value="ECO:0007669"/>
    <property type="project" value="InterPro"/>
</dbReference>
<protein>
    <recommendedName>
        <fullName evidence="5">Xaa-Pro aminopeptidase</fullName>
        <ecNumber evidence="5">3.4.11.9</ecNumber>
    </recommendedName>
    <alternativeName>
        <fullName evidence="11">Aminoacylproline aminopeptidase</fullName>
    </alternativeName>
</protein>
<evidence type="ECO:0000313" key="15">
    <source>
        <dbReference type="EMBL" id="KAE9974551.1"/>
    </source>
</evidence>
<evidence type="ECO:0000256" key="9">
    <source>
        <dbReference type="ARBA" id="ARBA00023049"/>
    </source>
</evidence>
<dbReference type="InterPro" id="IPR029149">
    <property type="entry name" value="Creatin/AminoP/Spt16_N"/>
</dbReference>
<keyword evidence="7" id="KW-0479">Metal-binding</keyword>
<evidence type="ECO:0000256" key="7">
    <source>
        <dbReference type="ARBA" id="ARBA00022723"/>
    </source>
</evidence>
<comment type="caution">
    <text evidence="15">The sequence shown here is derived from an EMBL/GenBank/DDBJ whole genome shotgun (WGS) entry which is preliminary data.</text>
</comment>
<reference evidence="15 16" key="1">
    <citation type="submission" date="2018-12" db="EMBL/GenBank/DDBJ databases">
        <title>Venturia inaequalis Genome Resource.</title>
        <authorList>
            <person name="Lichtner F.J."/>
        </authorList>
    </citation>
    <scope>NUCLEOTIDE SEQUENCE [LARGE SCALE GENOMIC DNA]</scope>
    <source>
        <strain evidence="15 16">120213</strain>
        <strain evidence="14 17">DMI_063113</strain>
    </source>
</reference>
<accession>A0A8H3UPT9</accession>
<dbReference type="GO" id="GO:0006508">
    <property type="term" value="P:proteolysis"/>
    <property type="evidence" value="ECO:0007669"/>
    <property type="project" value="TreeGrafter"/>
</dbReference>
<dbReference type="EMBL" id="WNWS01000216">
    <property type="protein sequence ID" value="KAE9974551.1"/>
    <property type="molecule type" value="Genomic_DNA"/>
</dbReference>
<evidence type="ECO:0000256" key="1">
    <source>
        <dbReference type="ARBA" id="ARBA00001424"/>
    </source>
</evidence>
<comment type="similarity">
    <text evidence="4">Belongs to the peptidase M24B family.</text>
</comment>
<dbReference type="SMART" id="SM01011">
    <property type="entry name" value="AMP_N"/>
    <property type="match status" value="1"/>
</dbReference>
<evidence type="ECO:0000313" key="17">
    <source>
        <dbReference type="Proteomes" id="UP000490939"/>
    </source>
</evidence>
<keyword evidence="10" id="KW-0464">Manganese</keyword>
<evidence type="ECO:0000256" key="6">
    <source>
        <dbReference type="ARBA" id="ARBA00022438"/>
    </source>
</evidence>
<dbReference type="Proteomes" id="UP000447873">
    <property type="component" value="Unassembled WGS sequence"/>
</dbReference>
<keyword evidence="9" id="KW-0482">Metalloprotease</keyword>
<dbReference type="InterPro" id="IPR036005">
    <property type="entry name" value="Creatinase/aminopeptidase-like"/>
</dbReference>
<evidence type="ECO:0000256" key="3">
    <source>
        <dbReference type="ARBA" id="ARBA00002443"/>
    </source>
</evidence>
<evidence type="ECO:0000256" key="12">
    <source>
        <dbReference type="SAM" id="MobiDB-lite"/>
    </source>
</evidence>
<dbReference type="CDD" id="cd01087">
    <property type="entry name" value="Prolidase"/>
    <property type="match status" value="1"/>
</dbReference>
<keyword evidence="17" id="KW-1185">Reference proteome</keyword>
<dbReference type="Pfam" id="PF00557">
    <property type="entry name" value="Peptidase_M24"/>
    <property type="match status" value="1"/>
</dbReference>
<dbReference type="FunFam" id="3.90.230.10:FF:000002">
    <property type="entry name" value="Xaa-Pro aminopeptidase 3"/>
    <property type="match status" value="1"/>
</dbReference>
<evidence type="ECO:0000256" key="8">
    <source>
        <dbReference type="ARBA" id="ARBA00022801"/>
    </source>
</evidence>
<keyword evidence="6" id="KW-0645">Protease</keyword>